<reference evidence="4 5" key="1">
    <citation type="submission" date="2019-03" db="EMBL/GenBank/DDBJ databases">
        <title>Roseomonas sp. a novel Roseomonas species isolated from Sea whip Gorgonian.</title>
        <authorList>
            <person name="Li F."/>
            <person name="Pan X."/>
            <person name="Huang S."/>
            <person name="Li Z."/>
            <person name="Meng B."/>
        </authorList>
    </citation>
    <scope>NUCLEOTIDE SEQUENCE [LARGE SCALE GENOMIC DNA]</scope>
    <source>
        <strain evidence="4 5">M0104</strain>
    </source>
</reference>
<dbReference type="PROSITE" id="PS51186">
    <property type="entry name" value="GNAT"/>
    <property type="match status" value="1"/>
</dbReference>
<dbReference type="GO" id="GO:0016747">
    <property type="term" value="F:acyltransferase activity, transferring groups other than amino-acyl groups"/>
    <property type="evidence" value="ECO:0007669"/>
    <property type="project" value="InterPro"/>
</dbReference>
<dbReference type="EMBL" id="SNVJ01000013">
    <property type="protein sequence ID" value="MXP64678.1"/>
    <property type="molecule type" value="Genomic_DNA"/>
</dbReference>
<dbReference type="Gene3D" id="3.40.630.30">
    <property type="match status" value="1"/>
</dbReference>
<gene>
    <name evidence="4" type="ORF">E0493_15100</name>
</gene>
<organism evidence="4 5">
    <name type="scientific">Teichococcus coralli</name>
    <dbReference type="NCBI Taxonomy" id="2545983"/>
    <lineage>
        <taxon>Bacteria</taxon>
        <taxon>Pseudomonadati</taxon>
        <taxon>Pseudomonadota</taxon>
        <taxon>Alphaproteobacteria</taxon>
        <taxon>Acetobacterales</taxon>
        <taxon>Roseomonadaceae</taxon>
        <taxon>Roseomonas</taxon>
    </lineage>
</organism>
<dbReference type="CDD" id="cd04301">
    <property type="entry name" value="NAT_SF"/>
    <property type="match status" value="1"/>
</dbReference>
<dbReference type="InterPro" id="IPR000182">
    <property type="entry name" value="GNAT_dom"/>
</dbReference>
<comment type="caution">
    <text evidence="4">The sequence shown here is derived from an EMBL/GenBank/DDBJ whole genome shotgun (WGS) entry which is preliminary data.</text>
</comment>
<dbReference type="Proteomes" id="UP000460715">
    <property type="component" value="Unassembled WGS sequence"/>
</dbReference>
<evidence type="ECO:0000256" key="1">
    <source>
        <dbReference type="ARBA" id="ARBA00022679"/>
    </source>
</evidence>
<dbReference type="RefSeq" id="WP_160938062.1">
    <property type="nucleotide sequence ID" value="NZ_SNVJ01000013.1"/>
</dbReference>
<evidence type="ECO:0000313" key="4">
    <source>
        <dbReference type="EMBL" id="MXP64678.1"/>
    </source>
</evidence>
<name>A0A845BD67_9PROT</name>
<dbReference type="AlphaFoldDB" id="A0A845BD67"/>
<proteinExistence type="predicted"/>
<evidence type="ECO:0000259" key="3">
    <source>
        <dbReference type="PROSITE" id="PS51186"/>
    </source>
</evidence>
<evidence type="ECO:0000313" key="5">
    <source>
        <dbReference type="Proteomes" id="UP000460715"/>
    </source>
</evidence>
<keyword evidence="5" id="KW-1185">Reference proteome</keyword>
<dbReference type="InterPro" id="IPR050832">
    <property type="entry name" value="Bact_Acetyltransf"/>
</dbReference>
<sequence length="175" mass="18323">MIEELTAETLPAAVPALAALLRACVGDGASIGFLLPMREGEAEGFWQGQAAALREGSRRVLVARGGASQGGRILGTGALALAGMPNGRHRAEISKVMVHPEARRQGIGRAVMLALEALARDLGRPMLVLDTRSGDAGEALYRSLGWRPAGQVPGYALDNDGSGVSTTFMYKRLGE</sequence>
<feature type="domain" description="N-acetyltransferase" evidence="3">
    <location>
        <begin position="1"/>
        <end position="174"/>
    </location>
</feature>
<dbReference type="Pfam" id="PF00583">
    <property type="entry name" value="Acetyltransf_1"/>
    <property type="match status" value="1"/>
</dbReference>
<dbReference type="InterPro" id="IPR016181">
    <property type="entry name" value="Acyl_CoA_acyltransferase"/>
</dbReference>
<dbReference type="PANTHER" id="PTHR43877">
    <property type="entry name" value="AMINOALKYLPHOSPHONATE N-ACETYLTRANSFERASE-RELATED-RELATED"/>
    <property type="match status" value="1"/>
</dbReference>
<dbReference type="SUPFAM" id="SSF55729">
    <property type="entry name" value="Acyl-CoA N-acyltransferases (Nat)"/>
    <property type="match status" value="1"/>
</dbReference>
<keyword evidence="1 4" id="KW-0808">Transferase</keyword>
<dbReference type="OrthoDB" id="3389160at2"/>
<keyword evidence="2" id="KW-0012">Acyltransferase</keyword>
<evidence type="ECO:0000256" key="2">
    <source>
        <dbReference type="ARBA" id="ARBA00023315"/>
    </source>
</evidence>
<protein>
    <submittedName>
        <fullName evidence="4">GNAT family N-acetyltransferase</fullName>
    </submittedName>
</protein>
<accession>A0A845BD67</accession>